<dbReference type="GO" id="GO:0008360">
    <property type="term" value="P:regulation of cell shape"/>
    <property type="evidence" value="ECO:0007669"/>
    <property type="project" value="UniProtKB-KW"/>
</dbReference>
<keyword evidence="7" id="KW-1185">Reference proteome</keyword>
<dbReference type="InterPro" id="IPR042177">
    <property type="entry name" value="Cell/Rod_1"/>
</dbReference>
<dbReference type="AlphaFoldDB" id="Q7V9P7"/>
<evidence type="ECO:0000313" key="7">
    <source>
        <dbReference type="Proteomes" id="UP000001420"/>
    </source>
</evidence>
<name>Q7V9P7_PROMA</name>
<keyword evidence="3" id="KW-0133">Cell shape</keyword>
<dbReference type="InterPro" id="IPR055342">
    <property type="entry name" value="MreC_beta-barrel_core"/>
</dbReference>
<dbReference type="EMBL" id="AE017126">
    <property type="protein sequence ID" value="AAQ00826.1"/>
    <property type="molecule type" value="Genomic_DNA"/>
</dbReference>
<dbReference type="GO" id="GO:0005886">
    <property type="term" value="C:plasma membrane"/>
    <property type="evidence" value="ECO:0007669"/>
    <property type="project" value="TreeGrafter"/>
</dbReference>
<dbReference type="HOGENOM" id="CLU_042663_4_0_3"/>
<protein>
    <recommendedName>
        <fullName evidence="2">Cell shape-determining protein MreC</fullName>
    </recommendedName>
    <alternativeName>
        <fullName evidence="4">Cell shape protein MreC</fullName>
    </alternativeName>
</protein>
<dbReference type="NCBIfam" id="NF010527">
    <property type="entry name" value="PRK13922.6-2"/>
    <property type="match status" value="1"/>
</dbReference>
<accession>Q7V9P7</accession>
<evidence type="ECO:0000259" key="5">
    <source>
        <dbReference type="Pfam" id="PF04085"/>
    </source>
</evidence>
<dbReference type="PANTHER" id="PTHR34138:SF1">
    <property type="entry name" value="CELL SHAPE-DETERMINING PROTEIN MREC"/>
    <property type="match status" value="1"/>
</dbReference>
<evidence type="ECO:0000256" key="4">
    <source>
        <dbReference type="ARBA" id="ARBA00032089"/>
    </source>
</evidence>
<reference evidence="6 7" key="1">
    <citation type="journal article" date="2003" name="Proc. Natl. Acad. Sci. U.S.A.">
        <title>Genome sequence of the cyanobacterium Prochlorococcus marinus SS120, a nearly minimal oxyphototrophic genome.</title>
        <authorList>
            <person name="Dufresne A."/>
            <person name="Salanoubat M."/>
            <person name="Partensky F."/>
            <person name="Artiguenave F."/>
            <person name="Axmann I.M."/>
            <person name="Barbe V."/>
            <person name="Duprat S."/>
            <person name="Galperin M.Y."/>
            <person name="Koonin E.V."/>
            <person name="Le Gall F."/>
            <person name="Makarova K.S."/>
            <person name="Ostrowski M."/>
            <person name="Oztas S."/>
            <person name="Robert C."/>
            <person name="Rogozin I.B."/>
            <person name="Scanlan D.J."/>
            <person name="Tandeau de Marsac N."/>
            <person name="Weissenbach J."/>
            <person name="Wincker P."/>
            <person name="Wolf Y.I."/>
            <person name="Hess W.R."/>
        </authorList>
    </citation>
    <scope>NUCLEOTIDE SEQUENCE [LARGE SCALE GENOMIC DNA]</scope>
    <source>
        <strain evidence="7">SARG / CCMP1375 / SS120</strain>
    </source>
</reference>
<evidence type="ECO:0000256" key="1">
    <source>
        <dbReference type="ARBA" id="ARBA00009369"/>
    </source>
</evidence>
<proteinExistence type="inferred from homology"/>
<evidence type="ECO:0000313" key="6">
    <source>
        <dbReference type="EMBL" id="AAQ00826.1"/>
    </source>
</evidence>
<dbReference type="InterPro" id="IPR042175">
    <property type="entry name" value="Cell/Rod_MreC_2"/>
</dbReference>
<sequence>MINPRRKAAFRWWYKRNLWYGFAFTLFLIFVRLTKGAFLLDSFAFISRPFWPGTAQKEWITNGINLEQQIRLDLLEKDNQRLRTLLDLKNSSNKDIISAAVISRRSRDFWQQLELNKGSNHSIQRGDAVMGPGGLLGIIQSVTPTTSRTRLLTDPGSKLGVWIENKKVHGVLVGIGTNRPQLNFLEKVPNAKVGDIISTSPASTLVPPNLPVAVIQLINSDNLPSPYAVVQLIASPEAIDWVQILRFK</sequence>
<dbReference type="InterPro" id="IPR007221">
    <property type="entry name" value="MreC"/>
</dbReference>
<dbReference type="EnsemblBacteria" id="AAQ00826">
    <property type="protein sequence ID" value="AAQ00826"/>
    <property type="gene ID" value="Pro_1782"/>
</dbReference>
<evidence type="ECO:0000256" key="2">
    <source>
        <dbReference type="ARBA" id="ARBA00013855"/>
    </source>
</evidence>
<dbReference type="PANTHER" id="PTHR34138">
    <property type="entry name" value="CELL SHAPE-DETERMINING PROTEIN MREC"/>
    <property type="match status" value="1"/>
</dbReference>
<dbReference type="KEGG" id="pma:Pro_1782"/>
<dbReference type="RefSeq" id="WP_011125931.1">
    <property type="nucleotide sequence ID" value="NC_005042.1"/>
</dbReference>
<organism evidence="6 7">
    <name type="scientific">Prochlorococcus marinus (strain SARG / CCMP1375 / SS120)</name>
    <dbReference type="NCBI Taxonomy" id="167539"/>
    <lineage>
        <taxon>Bacteria</taxon>
        <taxon>Bacillati</taxon>
        <taxon>Cyanobacteriota</taxon>
        <taxon>Cyanophyceae</taxon>
        <taxon>Synechococcales</taxon>
        <taxon>Prochlorococcaceae</taxon>
        <taxon>Prochlorococcus</taxon>
    </lineage>
</organism>
<dbReference type="OrthoDB" id="9792313at2"/>
<dbReference type="Pfam" id="PF04085">
    <property type="entry name" value="MreC"/>
    <property type="match status" value="1"/>
</dbReference>
<dbReference type="eggNOG" id="COG1792">
    <property type="taxonomic scope" value="Bacteria"/>
</dbReference>
<dbReference type="STRING" id="167539.Pro_1782"/>
<dbReference type="Gene3D" id="2.40.10.340">
    <property type="entry name" value="Rod shape-determining protein MreC, domain 1"/>
    <property type="match status" value="1"/>
</dbReference>
<dbReference type="Proteomes" id="UP000001420">
    <property type="component" value="Chromosome"/>
</dbReference>
<feature type="domain" description="Rod shape-determining protein MreC beta-barrel core" evidence="5">
    <location>
        <begin position="101"/>
        <end position="245"/>
    </location>
</feature>
<dbReference type="Gene3D" id="2.40.10.350">
    <property type="entry name" value="Rod shape-determining protein MreC, domain 2"/>
    <property type="match status" value="1"/>
</dbReference>
<evidence type="ECO:0000256" key="3">
    <source>
        <dbReference type="ARBA" id="ARBA00022960"/>
    </source>
</evidence>
<comment type="similarity">
    <text evidence="1">Belongs to the MreC family.</text>
</comment>
<gene>
    <name evidence="6" type="primary">mreC</name>
    <name evidence="6" type="ordered locus">Pro_1782</name>
</gene>
<dbReference type="PATRIC" id="fig|167539.5.peg.1883"/>